<evidence type="ECO:0000256" key="1">
    <source>
        <dbReference type="SAM" id="Phobius"/>
    </source>
</evidence>
<feature type="transmembrane region" description="Helical" evidence="1">
    <location>
        <begin position="302"/>
        <end position="324"/>
    </location>
</feature>
<gene>
    <name evidence="2" type="ORF">ACIBP5_08965</name>
</gene>
<sequence length="385" mass="41498">MADGDGYAFGNGGFAKAEMSLDSVARELGAHYYAGYRVELGMFALGAACEWPARHEYMSTWEDLKQEFRHGDQEAQTLAGLLRKTEDGYHTAESANARTVLAAVAESRESKPAEAPPYIDDFSDGLERPPFPWSPVVGAGVTAGGLATRFVVGYEKEEALLRAAGDRASVWWNYGSGPLREQRLSKIAERSQATLRNLTYAKAFSYTAAAAGLAWISMVVPSDEDLDRAIAAWDSIAYYCGQIFGHDTRAVREAIAASWDGLAKDSADLRLVEFIAAGNHLTERTRRLSAALSDTIRDLDRIHLIALAFSGVSLAAIAAAGIAARFNPALRPVSEFLGTRLSSVILSCAQLAPAVAVGALAWYRLADASRPTTVGGREITGFRRP</sequence>
<accession>A0ABW8A1V8</accession>
<dbReference type="EMBL" id="JBITMB010000002">
    <property type="protein sequence ID" value="MFI7440077.1"/>
    <property type="molecule type" value="Genomic_DNA"/>
</dbReference>
<reference evidence="2 3" key="1">
    <citation type="submission" date="2024-10" db="EMBL/GenBank/DDBJ databases">
        <title>The Natural Products Discovery Center: Release of the First 8490 Sequenced Strains for Exploring Actinobacteria Biosynthetic Diversity.</title>
        <authorList>
            <person name="Kalkreuter E."/>
            <person name="Kautsar S.A."/>
            <person name="Yang D."/>
            <person name="Bader C.D."/>
            <person name="Teijaro C.N."/>
            <person name="Fluegel L."/>
            <person name="Davis C.M."/>
            <person name="Simpson J.R."/>
            <person name="Lauterbach L."/>
            <person name="Steele A.D."/>
            <person name="Gui C."/>
            <person name="Meng S."/>
            <person name="Li G."/>
            <person name="Viehrig K."/>
            <person name="Ye F."/>
            <person name="Su P."/>
            <person name="Kiefer A.F."/>
            <person name="Nichols A."/>
            <person name="Cepeda A.J."/>
            <person name="Yan W."/>
            <person name="Fan B."/>
            <person name="Jiang Y."/>
            <person name="Adhikari A."/>
            <person name="Zheng C.-J."/>
            <person name="Schuster L."/>
            <person name="Cowan T.M."/>
            <person name="Smanski M.J."/>
            <person name="Chevrette M.G."/>
            <person name="De Carvalho L.P.S."/>
            <person name="Shen B."/>
        </authorList>
    </citation>
    <scope>NUCLEOTIDE SEQUENCE [LARGE SCALE GENOMIC DNA]</scope>
    <source>
        <strain evidence="2 3">NPDC049503</strain>
    </source>
</reference>
<proteinExistence type="predicted"/>
<keyword evidence="3" id="KW-1185">Reference proteome</keyword>
<keyword evidence="1" id="KW-0472">Membrane</keyword>
<keyword evidence="1" id="KW-0812">Transmembrane</keyword>
<dbReference type="Proteomes" id="UP001612928">
    <property type="component" value="Unassembled WGS sequence"/>
</dbReference>
<evidence type="ECO:0000313" key="3">
    <source>
        <dbReference type="Proteomes" id="UP001612928"/>
    </source>
</evidence>
<dbReference type="RefSeq" id="WP_397019788.1">
    <property type="nucleotide sequence ID" value="NZ_JBITMB010000002.1"/>
</dbReference>
<evidence type="ECO:0000313" key="2">
    <source>
        <dbReference type="EMBL" id="MFI7440077.1"/>
    </source>
</evidence>
<comment type="caution">
    <text evidence="2">The sequence shown here is derived from an EMBL/GenBank/DDBJ whole genome shotgun (WGS) entry which is preliminary data.</text>
</comment>
<protein>
    <submittedName>
        <fullName evidence="2">Uncharacterized protein</fullName>
    </submittedName>
</protein>
<organism evidence="2 3">
    <name type="scientific">Nonomuraea indica</name>
    <dbReference type="NCBI Taxonomy" id="1581193"/>
    <lineage>
        <taxon>Bacteria</taxon>
        <taxon>Bacillati</taxon>
        <taxon>Actinomycetota</taxon>
        <taxon>Actinomycetes</taxon>
        <taxon>Streptosporangiales</taxon>
        <taxon>Streptosporangiaceae</taxon>
        <taxon>Nonomuraea</taxon>
    </lineage>
</organism>
<feature type="transmembrane region" description="Helical" evidence="1">
    <location>
        <begin position="344"/>
        <end position="363"/>
    </location>
</feature>
<name>A0ABW8A1V8_9ACTN</name>
<keyword evidence="1" id="KW-1133">Transmembrane helix</keyword>